<comment type="caution">
    <text evidence="2">The sequence shown here is derived from an EMBL/GenBank/DDBJ whole genome shotgun (WGS) entry which is preliminary data.</text>
</comment>
<reference evidence="2 3" key="1">
    <citation type="submission" date="2022-03" db="EMBL/GenBank/DDBJ databases">
        <title>Novel taxa within the pig intestine.</title>
        <authorList>
            <person name="Wylensek D."/>
            <person name="Bishof K."/>
            <person name="Afrizal A."/>
            <person name="Clavel T."/>
        </authorList>
    </citation>
    <scope>NUCLEOTIDE SEQUENCE [LARGE SCALE GENOMIC DNA]</scope>
    <source>
        <strain evidence="2 3">CLA-KB-P133</strain>
    </source>
</reference>
<feature type="transmembrane region" description="Helical" evidence="1">
    <location>
        <begin position="104"/>
        <end position="127"/>
    </location>
</feature>
<evidence type="ECO:0000313" key="2">
    <source>
        <dbReference type="EMBL" id="MDX8419919.1"/>
    </source>
</evidence>
<protein>
    <submittedName>
        <fullName evidence="2">Uncharacterized protein</fullName>
    </submittedName>
</protein>
<name>A0AB35U4S0_9FIRM</name>
<accession>A0AB35U4S0</accession>
<evidence type="ECO:0000256" key="1">
    <source>
        <dbReference type="SAM" id="Phobius"/>
    </source>
</evidence>
<dbReference type="EMBL" id="JALBUR010000016">
    <property type="protein sequence ID" value="MDX8419919.1"/>
    <property type="molecule type" value="Genomic_DNA"/>
</dbReference>
<dbReference type="Proteomes" id="UP001286174">
    <property type="component" value="Unassembled WGS sequence"/>
</dbReference>
<keyword evidence="1" id="KW-1133">Transmembrane helix</keyword>
<proteinExistence type="predicted"/>
<feature type="transmembrane region" description="Helical" evidence="1">
    <location>
        <begin position="75"/>
        <end position="92"/>
    </location>
</feature>
<feature type="transmembrane region" description="Helical" evidence="1">
    <location>
        <begin position="38"/>
        <end position="63"/>
    </location>
</feature>
<dbReference type="RefSeq" id="WP_370596173.1">
    <property type="nucleotide sequence ID" value="NZ_JALBUR010000016.1"/>
</dbReference>
<sequence length="129" mass="13875">MHKVITGQILLVICCLFYVIWWSLCYKPDVIVNRTGGINGILLLITAGCGLAGTALTLCGLNAMPLKQTPKLNGATIILGGIIVYFALMAITRGLLKRPVTTELVLITAWAMLEVSVINILTAGQIYTD</sequence>
<feature type="non-terminal residue" evidence="2">
    <location>
        <position position="129"/>
    </location>
</feature>
<evidence type="ECO:0000313" key="3">
    <source>
        <dbReference type="Proteomes" id="UP001286174"/>
    </source>
</evidence>
<keyword evidence="1" id="KW-0472">Membrane</keyword>
<dbReference type="AlphaFoldDB" id="A0AB35U4S0"/>
<feature type="transmembrane region" description="Helical" evidence="1">
    <location>
        <begin position="6"/>
        <end position="26"/>
    </location>
</feature>
<keyword evidence="1" id="KW-0812">Transmembrane</keyword>
<organism evidence="2 3">
    <name type="scientific">Grylomicrobium aquisgranensis</name>
    <dbReference type="NCBI Taxonomy" id="2926318"/>
    <lineage>
        <taxon>Bacteria</taxon>
        <taxon>Bacillati</taxon>
        <taxon>Bacillota</taxon>
        <taxon>Erysipelotrichia</taxon>
        <taxon>Erysipelotrichales</taxon>
        <taxon>Erysipelotrichaceae</taxon>
        <taxon>Grylomicrobium</taxon>
    </lineage>
</organism>
<gene>
    <name evidence="2" type="ORF">MOZ60_07400</name>
</gene>
<keyword evidence="3" id="KW-1185">Reference proteome</keyword>